<feature type="region of interest" description="Disordered" evidence="1">
    <location>
        <begin position="324"/>
        <end position="362"/>
    </location>
</feature>
<dbReference type="InterPro" id="IPR052754">
    <property type="entry name" value="NTPase_KAP_P-loop"/>
</dbReference>
<evidence type="ECO:0000259" key="4">
    <source>
        <dbReference type="Pfam" id="PF07693"/>
    </source>
</evidence>
<dbReference type="Gene3D" id="3.40.50.1460">
    <property type="match status" value="1"/>
</dbReference>
<reference evidence="5 6" key="2">
    <citation type="submission" date="2020-03" db="EMBL/GenBank/DDBJ databases">
        <authorList>
            <person name="Ichikawa N."/>
            <person name="Kimura A."/>
            <person name="Kitahashi Y."/>
            <person name="Uohara A."/>
        </authorList>
    </citation>
    <scope>NUCLEOTIDE SEQUENCE [LARGE SCALE GENOMIC DNA]</scope>
    <source>
        <strain evidence="5 6">NBRC 107702</strain>
    </source>
</reference>
<evidence type="ECO:0000313" key="6">
    <source>
        <dbReference type="Proteomes" id="UP000502508"/>
    </source>
</evidence>
<accession>A0A6F8XWG9</accession>
<keyword evidence="6" id="KW-1185">Reference proteome</keyword>
<feature type="domain" description="Peptidase C14 caspase" evidence="3">
    <location>
        <begin position="5"/>
        <end position="235"/>
    </location>
</feature>
<reference evidence="5 6" key="1">
    <citation type="submission" date="2020-03" db="EMBL/GenBank/DDBJ databases">
        <title>Whole genome shotgun sequence of Phytohabitans flavus NBRC 107702.</title>
        <authorList>
            <person name="Komaki H."/>
            <person name="Tamura T."/>
        </authorList>
    </citation>
    <scope>NUCLEOTIDE SEQUENCE [LARGE SCALE GENOMIC DNA]</scope>
    <source>
        <strain evidence="5 6">NBRC 107702</strain>
    </source>
</reference>
<feature type="compositionally biased region" description="Basic residues" evidence="1">
    <location>
        <begin position="429"/>
        <end position="452"/>
    </location>
</feature>
<name>A0A6F8XWG9_9ACTN</name>
<feature type="transmembrane region" description="Helical" evidence="2">
    <location>
        <begin position="564"/>
        <end position="584"/>
    </location>
</feature>
<dbReference type="Proteomes" id="UP000502508">
    <property type="component" value="Chromosome"/>
</dbReference>
<gene>
    <name evidence="5" type="ORF">Pflav_045470</name>
</gene>
<dbReference type="SUPFAM" id="SSF52129">
    <property type="entry name" value="Caspase-like"/>
    <property type="match status" value="1"/>
</dbReference>
<dbReference type="InterPro" id="IPR029030">
    <property type="entry name" value="Caspase-like_dom_sf"/>
</dbReference>
<dbReference type="PROSITE" id="PS00018">
    <property type="entry name" value="EF_HAND_1"/>
    <property type="match status" value="1"/>
</dbReference>
<dbReference type="NCBIfam" id="NF047832">
    <property type="entry name" value="caspase_w_EACC1"/>
    <property type="match status" value="1"/>
</dbReference>
<dbReference type="GO" id="GO:0006508">
    <property type="term" value="P:proteolysis"/>
    <property type="evidence" value="ECO:0007669"/>
    <property type="project" value="InterPro"/>
</dbReference>
<protein>
    <submittedName>
        <fullName evidence="5">Uncharacterized protein</fullName>
    </submittedName>
</protein>
<proteinExistence type="predicted"/>
<dbReference type="KEGG" id="pfla:Pflav_045470"/>
<dbReference type="Pfam" id="PF00656">
    <property type="entry name" value="Peptidase_C14"/>
    <property type="match status" value="1"/>
</dbReference>
<dbReference type="InterPro" id="IPR011646">
    <property type="entry name" value="KAP_P-loop"/>
</dbReference>
<dbReference type="AlphaFoldDB" id="A0A6F8XWG9"/>
<keyword evidence="2" id="KW-0812">Transmembrane</keyword>
<feature type="region of interest" description="Disordered" evidence="1">
    <location>
        <begin position="414"/>
        <end position="468"/>
    </location>
</feature>
<dbReference type="PANTHER" id="PTHR22674:SF6">
    <property type="entry name" value="NTPASE KAP FAMILY P-LOOP DOMAIN-CONTAINING PROTEIN 1"/>
    <property type="match status" value="1"/>
</dbReference>
<feature type="compositionally biased region" description="Acidic residues" evidence="1">
    <location>
        <begin position="341"/>
        <end position="350"/>
    </location>
</feature>
<evidence type="ECO:0000256" key="1">
    <source>
        <dbReference type="SAM" id="MobiDB-lite"/>
    </source>
</evidence>
<keyword evidence="2" id="KW-1133">Transmembrane helix</keyword>
<evidence type="ECO:0000259" key="3">
    <source>
        <dbReference type="Pfam" id="PF00656"/>
    </source>
</evidence>
<organism evidence="5 6">
    <name type="scientific">Phytohabitans flavus</name>
    <dbReference type="NCBI Taxonomy" id="1076124"/>
    <lineage>
        <taxon>Bacteria</taxon>
        <taxon>Bacillati</taxon>
        <taxon>Actinomycetota</taxon>
        <taxon>Actinomycetes</taxon>
        <taxon>Micromonosporales</taxon>
        <taxon>Micromonosporaceae</taxon>
    </lineage>
</organism>
<dbReference type="Pfam" id="PF07693">
    <property type="entry name" value="KAP_NTPase"/>
    <property type="match status" value="1"/>
</dbReference>
<feature type="domain" description="KAP NTPase" evidence="4">
    <location>
        <begin position="372"/>
        <end position="517"/>
    </location>
</feature>
<dbReference type="InterPro" id="IPR018247">
    <property type="entry name" value="EF_Hand_1_Ca_BS"/>
</dbReference>
<sequence length="610" mass="66436">MADIRSALVIATDAYQDPGLSQLRSPVYDAAAIAGVLGDPSIGGFDVQTAVNRPEAAIRRDIGRFFADRGRDELVLLYISCHGLKDDRGRLYLAATDSELRNLSATSTPADFINEQMDQCRSREVVLILDCCYSGAFSQGLRPKSSTALNLGERFAGRGRVIITSSNATEYSFEGSEPVEGKGISSIFSRALVQGLATGEADLDQDGLVTVEELYEYLFDAVRATTPDQTPSKWSSTSGTIVIARNPKVAGTDNTARLPDEVIADLNSDRVVLRLEAAEMLKALAQAGAPSVAATARDRLRWLAENDDSVRVARVASEALADLPPTASAGITPPPLATVESEAEADEGETGEYAPEPIASNDYWTTGDQLEYRPYAVAISEFVQHEATAPPLTIGIKAPWGAGKTSLMRMIQDRLDPPTSGTEAAGRESRRRVRLSPRSRRLLAPKPRRWWSRRPDSRPGGDAPPDVSNRAVLRKLHQSASGKADDLEIEPPNLPGWRPTVWFNPWMYQSGEQVWAGLAYEVITQVTDRMHRADREAFWLELNVRRVDADVVRRRVHKALLERLLPLAAVLGAVVLVAAVVAICRSLVPGAAERLATGAQALLAGERRRR</sequence>
<dbReference type="PANTHER" id="PTHR22674">
    <property type="entry name" value="NTPASE, KAP FAMILY P-LOOP DOMAIN-CONTAINING 1"/>
    <property type="match status" value="1"/>
</dbReference>
<keyword evidence="2" id="KW-0472">Membrane</keyword>
<evidence type="ECO:0000313" key="5">
    <source>
        <dbReference type="EMBL" id="BCB78137.1"/>
    </source>
</evidence>
<dbReference type="RefSeq" id="WP_173037740.1">
    <property type="nucleotide sequence ID" value="NZ_AP022870.1"/>
</dbReference>
<dbReference type="EMBL" id="AP022870">
    <property type="protein sequence ID" value="BCB78137.1"/>
    <property type="molecule type" value="Genomic_DNA"/>
</dbReference>
<evidence type="ECO:0000256" key="2">
    <source>
        <dbReference type="SAM" id="Phobius"/>
    </source>
</evidence>
<dbReference type="InterPro" id="IPR011600">
    <property type="entry name" value="Pept_C14_caspase"/>
</dbReference>
<dbReference type="GO" id="GO:0004197">
    <property type="term" value="F:cysteine-type endopeptidase activity"/>
    <property type="evidence" value="ECO:0007669"/>
    <property type="project" value="InterPro"/>
</dbReference>